<proteinExistence type="predicted"/>
<dbReference type="RefSeq" id="WP_113823017.1">
    <property type="nucleotide sequence ID" value="NZ_QOCE01000022.1"/>
</dbReference>
<dbReference type="InterPro" id="IPR000792">
    <property type="entry name" value="Tscrpt_reg_LuxR_C"/>
</dbReference>
<feature type="domain" description="HTH luxR-type" evidence="1">
    <location>
        <begin position="277"/>
        <end position="334"/>
    </location>
</feature>
<dbReference type="GO" id="GO:0006355">
    <property type="term" value="P:regulation of DNA-templated transcription"/>
    <property type="evidence" value="ECO:0007669"/>
    <property type="project" value="InterPro"/>
</dbReference>
<gene>
    <name evidence="2" type="ORF">DS909_08455</name>
</gene>
<dbReference type="Proteomes" id="UP000252706">
    <property type="component" value="Unassembled WGS sequence"/>
</dbReference>
<comment type="caution">
    <text evidence="2">The sequence shown here is derived from an EMBL/GenBank/DDBJ whole genome shotgun (WGS) entry which is preliminary data.</text>
</comment>
<dbReference type="EMBL" id="QOCE01000022">
    <property type="protein sequence ID" value="RBW57024.1"/>
    <property type="molecule type" value="Genomic_DNA"/>
</dbReference>
<evidence type="ECO:0000259" key="1">
    <source>
        <dbReference type="SMART" id="SM00421"/>
    </source>
</evidence>
<dbReference type="SUPFAM" id="SSF46894">
    <property type="entry name" value="C-terminal effector domain of the bipartite response regulators"/>
    <property type="match status" value="1"/>
</dbReference>
<dbReference type="SMART" id="SM00421">
    <property type="entry name" value="HTH_LUXR"/>
    <property type="match status" value="1"/>
</dbReference>
<evidence type="ECO:0000313" key="3">
    <source>
        <dbReference type="Proteomes" id="UP000252706"/>
    </source>
</evidence>
<evidence type="ECO:0000313" key="2">
    <source>
        <dbReference type="EMBL" id="RBW57024.1"/>
    </source>
</evidence>
<sequence length="341" mass="36426">MASTFDEIELLKALFSASSETSDPSEPTGPDVPWVGFLTRLCAVTHADAAAVQLVLKSGKTHHWHIGTLDMPSPVTLQSMRSDRVYSQIDLPGAAKDMRALRTVKCAVRSVGHVCVTLGHGQQDFRAIVGAQLSALTPYLGQAMTTWLMLHDARAQAAQNQALCDRLGVGTIVFNASKSIVDLSPTARDLIEASPCFGTVANGWLTIMDPDSAQAFNAAFTAVTGNAEAKVPVKFASDPTLHLLLSQGNWQGEPVISGILRRAPSAGSLSVQTLADYFGLSRSEASLAALLCDGRSLKEAASELGWTIETTRSCSKKIFARMDVTGQTGVLREMLNSPIWL</sequence>
<accession>A0A366X0R7</accession>
<dbReference type="GO" id="GO:0003677">
    <property type="term" value="F:DNA binding"/>
    <property type="evidence" value="ECO:0007669"/>
    <property type="project" value="InterPro"/>
</dbReference>
<dbReference type="AlphaFoldDB" id="A0A366X0R7"/>
<dbReference type="Gene3D" id="1.10.10.10">
    <property type="entry name" value="Winged helix-like DNA-binding domain superfamily/Winged helix DNA-binding domain"/>
    <property type="match status" value="1"/>
</dbReference>
<name>A0A366X0R7_9RHOB</name>
<organism evidence="2 3">
    <name type="scientific">Phaeobacter gallaeciensis</name>
    <dbReference type="NCBI Taxonomy" id="60890"/>
    <lineage>
        <taxon>Bacteria</taxon>
        <taxon>Pseudomonadati</taxon>
        <taxon>Pseudomonadota</taxon>
        <taxon>Alphaproteobacteria</taxon>
        <taxon>Rhodobacterales</taxon>
        <taxon>Roseobacteraceae</taxon>
        <taxon>Phaeobacter</taxon>
    </lineage>
</organism>
<dbReference type="OrthoDB" id="7855389at2"/>
<protein>
    <recommendedName>
        <fullName evidence="1">HTH luxR-type domain-containing protein</fullName>
    </recommendedName>
</protein>
<reference evidence="2 3" key="1">
    <citation type="submission" date="2018-07" db="EMBL/GenBank/DDBJ databases">
        <title>Modular assembly of carbohydrate-degrading microbial communities in the ocean.</title>
        <authorList>
            <person name="Enke T.N."/>
            <person name="Datta M.S."/>
            <person name="Schwartzman J.A."/>
            <person name="Cermak N."/>
            <person name="Schmitz D.A."/>
            <person name="Barrere J."/>
            <person name="Cordero O.X."/>
        </authorList>
    </citation>
    <scope>NUCLEOTIDE SEQUENCE [LARGE SCALE GENOMIC DNA]</scope>
    <source>
        <strain evidence="2 3">C3M10</strain>
    </source>
</reference>
<dbReference type="InterPro" id="IPR016032">
    <property type="entry name" value="Sig_transdc_resp-reg_C-effctor"/>
</dbReference>
<dbReference type="InterPro" id="IPR036388">
    <property type="entry name" value="WH-like_DNA-bd_sf"/>
</dbReference>